<dbReference type="Gene3D" id="1.10.10.2120">
    <property type="match status" value="1"/>
</dbReference>
<keyword evidence="3" id="KW-0012">Acyltransferase</keyword>
<evidence type="ECO:0000313" key="4">
    <source>
        <dbReference type="Proteomes" id="UP000215931"/>
    </source>
</evidence>
<dbReference type="PANTHER" id="PTHR34180">
    <property type="entry name" value="PEPTIDASE C45"/>
    <property type="match status" value="1"/>
</dbReference>
<dbReference type="InterPro" id="IPR005079">
    <property type="entry name" value="Peptidase_C45_hydrolase"/>
</dbReference>
<dbReference type="NCBIfam" id="NF040521">
    <property type="entry name" value="C45_proenzyme"/>
    <property type="match status" value="1"/>
</dbReference>
<comment type="caution">
    <text evidence="3">The sequence shown here is derived from an EMBL/GenBank/DDBJ whole genome shotgun (WGS) entry which is preliminary data.</text>
</comment>
<protein>
    <submittedName>
        <fullName evidence="3">Acyl-CoA--6-aminopenicillanic acid acyltransferase</fullName>
    </submittedName>
</protein>
<feature type="domain" description="Peptidase C45 hydrolase" evidence="2">
    <location>
        <begin position="127"/>
        <end position="351"/>
    </location>
</feature>
<dbReference type="Proteomes" id="UP000215931">
    <property type="component" value="Unassembled WGS sequence"/>
</dbReference>
<dbReference type="EMBL" id="NPKH01000020">
    <property type="protein sequence ID" value="PAP94923.1"/>
    <property type="molecule type" value="Genomic_DNA"/>
</dbReference>
<accession>A0A271KGN0</accession>
<dbReference type="AlphaFoldDB" id="A0A271KGN0"/>
<sequence length="399" mass="43910">MTTVAPFPLVEIDGAPRARGMAYGEQARGRIGASVALYAAQLDRFGFRPDDVGRFSGIFLPRLRQWAPDLVEEMEGIASGANVDLSSIVLVNARTEILQLARREKGISDDEPDGCTGAAILPEATRNGRLIHGQNWDWKAECAETSVVLRIRRTDGPDLLTFTEAGGLARSGFNSAGIGITANYLESDRDYRGIGIPLPFIRRRALEAQHFAHAIKVVATTPKSGSNNMILSTAEGFTANFECAPDEVFTIYPDNDMIVHANHWQSPVALSKLRETGLRDVPDSLYRDHRVRRHLSARHGDITIDDLKEALFDNFASPFSVCRPQIRKEGGNLSATVAMIVFEPAAGIMEIAPLPAKNGEFTRYELTIEDEILERAEKAVPARERPSISAQEKRWSALS</sequence>
<dbReference type="PANTHER" id="PTHR34180:SF1">
    <property type="entry name" value="BETA-ALANYL-DOPAMINE_CARCININE HYDROLASE"/>
    <property type="match status" value="1"/>
</dbReference>
<reference evidence="3 4" key="1">
    <citation type="submission" date="2017-08" db="EMBL/GenBank/DDBJ databases">
        <title>Mesorhizobium wenxinae sp. nov., a novel rhizobial species isolated from root nodules of chickpea (Cicer arietinum L.).</title>
        <authorList>
            <person name="Zhang J."/>
        </authorList>
    </citation>
    <scope>NUCLEOTIDE SEQUENCE [LARGE SCALE GENOMIC DNA]</scope>
    <source>
        <strain evidence="4">WYCCWR 10019</strain>
    </source>
</reference>
<keyword evidence="3" id="KW-0808">Transferase</keyword>
<dbReference type="InterPro" id="IPR047794">
    <property type="entry name" value="C45_proenzyme-like"/>
</dbReference>
<evidence type="ECO:0000313" key="3">
    <source>
        <dbReference type="EMBL" id="PAP94923.1"/>
    </source>
</evidence>
<evidence type="ECO:0000259" key="2">
    <source>
        <dbReference type="Pfam" id="PF03417"/>
    </source>
</evidence>
<evidence type="ECO:0000256" key="1">
    <source>
        <dbReference type="SAM" id="MobiDB-lite"/>
    </source>
</evidence>
<dbReference type="InterPro" id="IPR047801">
    <property type="entry name" value="Peptidase_C45"/>
</dbReference>
<dbReference type="RefSeq" id="WP_095518824.1">
    <property type="nucleotide sequence ID" value="NZ_NPKH01000020.1"/>
</dbReference>
<name>A0A271KGN0_9HYPH</name>
<dbReference type="Pfam" id="PF03417">
    <property type="entry name" value="AAT"/>
    <property type="match status" value="1"/>
</dbReference>
<dbReference type="GO" id="GO:0016746">
    <property type="term" value="F:acyltransferase activity"/>
    <property type="evidence" value="ECO:0007669"/>
    <property type="project" value="UniProtKB-KW"/>
</dbReference>
<feature type="region of interest" description="Disordered" evidence="1">
    <location>
        <begin position="379"/>
        <end position="399"/>
    </location>
</feature>
<organism evidence="3 4">
    <name type="scientific">Mesorhizobium wenxiniae</name>
    <dbReference type="NCBI Taxonomy" id="2014805"/>
    <lineage>
        <taxon>Bacteria</taxon>
        <taxon>Pseudomonadati</taxon>
        <taxon>Pseudomonadota</taxon>
        <taxon>Alphaproteobacteria</taxon>
        <taxon>Hyphomicrobiales</taxon>
        <taxon>Phyllobacteriaceae</taxon>
        <taxon>Mesorhizobium</taxon>
    </lineage>
</organism>
<dbReference type="Gene3D" id="3.60.60.10">
    <property type="entry name" value="Penicillin V Acylase, Chain A"/>
    <property type="match status" value="1"/>
</dbReference>
<proteinExistence type="predicted"/>
<dbReference type="OrthoDB" id="8109453at2"/>
<keyword evidence="4" id="KW-1185">Reference proteome</keyword>
<gene>
    <name evidence="3" type="ORF">CIT31_12450</name>
</gene>